<evidence type="ECO:0000313" key="1">
    <source>
        <dbReference type="EMBL" id="MYH61741.1"/>
    </source>
</evidence>
<accession>A0A6B1G0T1</accession>
<sequence length="135" mass="14806">MWQTARSMGWLGEGMGLVRVPLTPRLIPALEYALGGSRATTRRYSVGGNLLWLGWPEDTATEDSDQSSSGDLHSILLELDLQGVQLIGRARRAPTQHDGDDTVGGEGPLLGRLFQNAFLRRIALALDPEGKFEQY</sequence>
<reference evidence="1" key="1">
    <citation type="submission" date="2019-09" db="EMBL/GenBank/DDBJ databases">
        <title>Characterisation of the sponge microbiome using genome-centric metagenomics.</title>
        <authorList>
            <person name="Engelberts J.P."/>
            <person name="Robbins S.J."/>
            <person name="De Goeij J.M."/>
            <person name="Aranda M."/>
            <person name="Bell S.C."/>
            <person name="Webster N.S."/>
        </authorList>
    </citation>
    <scope>NUCLEOTIDE SEQUENCE</scope>
    <source>
        <strain evidence="1">SB0675_bin_29</strain>
    </source>
</reference>
<organism evidence="1">
    <name type="scientific">Caldilineaceae bacterium SB0675_bin_29</name>
    <dbReference type="NCBI Taxonomy" id="2605266"/>
    <lineage>
        <taxon>Bacteria</taxon>
        <taxon>Bacillati</taxon>
        <taxon>Chloroflexota</taxon>
        <taxon>Caldilineae</taxon>
        <taxon>Caldilineales</taxon>
        <taxon>Caldilineaceae</taxon>
    </lineage>
</organism>
<gene>
    <name evidence="1" type="ORF">F4148_08230</name>
</gene>
<comment type="caution">
    <text evidence="1">The sequence shown here is derived from an EMBL/GenBank/DDBJ whole genome shotgun (WGS) entry which is preliminary data.</text>
</comment>
<dbReference type="EMBL" id="VYDA01000312">
    <property type="protein sequence ID" value="MYH61741.1"/>
    <property type="molecule type" value="Genomic_DNA"/>
</dbReference>
<proteinExistence type="predicted"/>
<dbReference type="AlphaFoldDB" id="A0A6B1G0T1"/>
<protein>
    <submittedName>
        <fullName evidence="1">Uncharacterized protein</fullName>
    </submittedName>
</protein>
<name>A0A6B1G0T1_9CHLR</name>